<dbReference type="PROSITE" id="PS51900">
    <property type="entry name" value="CB"/>
    <property type="match status" value="1"/>
</dbReference>
<dbReference type="AlphaFoldDB" id="A0A1I3ZVM9"/>
<reference evidence="9" key="1">
    <citation type="submission" date="2016-10" db="EMBL/GenBank/DDBJ databases">
        <authorList>
            <person name="Varghese N."/>
            <person name="Submissions S."/>
        </authorList>
    </citation>
    <scope>NUCLEOTIDE SEQUENCE [LARGE SCALE GENOMIC DNA]</scope>
    <source>
        <strain evidence="9">MO64</strain>
    </source>
</reference>
<dbReference type="InterPro" id="IPR010998">
    <property type="entry name" value="Integrase_recombinase_N"/>
</dbReference>
<dbReference type="InterPro" id="IPR050808">
    <property type="entry name" value="Phage_Integrase"/>
</dbReference>
<dbReference type="GO" id="GO:0006310">
    <property type="term" value="P:DNA recombination"/>
    <property type="evidence" value="ECO:0007669"/>
    <property type="project" value="UniProtKB-KW"/>
</dbReference>
<dbReference type="Pfam" id="PF22022">
    <property type="entry name" value="Phage_int_M"/>
    <property type="match status" value="1"/>
</dbReference>
<dbReference type="Pfam" id="PF13356">
    <property type="entry name" value="Arm-DNA-bind_3"/>
    <property type="match status" value="1"/>
</dbReference>
<dbReference type="RefSeq" id="WP_092702002.1">
    <property type="nucleotide sequence ID" value="NZ_FOSR01000003.1"/>
</dbReference>
<keyword evidence="4" id="KW-0233">DNA recombination</keyword>
<organism evidence="8 9">
    <name type="scientific">Rhodanobacter glycinis</name>
    <dbReference type="NCBI Taxonomy" id="582702"/>
    <lineage>
        <taxon>Bacteria</taxon>
        <taxon>Pseudomonadati</taxon>
        <taxon>Pseudomonadota</taxon>
        <taxon>Gammaproteobacteria</taxon>
        <taxon>Lysobacterales</taxon>
        <taxon>Rhodanobacteraceae</taxon>
        <taxon>Rhodanobacter</taxon>
    </lineage>
</organism>
<proteinExistence type="inferred from homology"/>
<evidence type="ECO:0000256" key="3">
    <source>
        <dbReference type="ARBA" id="ARBA00023125"/>
    </source>
</evidence>
<feature type="domain" description="Tyr recombinase" evidence="6">
    <location>
        <begin position="210"/>
        <end position="397"/>
    </location>
</feature>
<dbReference type="CDD" id="cd00801">
    <property type="entry name" value="INT_P4_C"/>
    <property type="match status" value="1"/>
</dbReference>
<dbReference type="GO" id="GO:0003677">
    <property type="term" value="F:DNA binding"/>
    <property type="evidence" value="ECO:0007669"/>
    <property type="project" value="UniProtKB-UniRule"/>
</dbReference>
<dbReference type="InterPro" id="IPR011010">
    <property type="entry name" value="DNA_brk_join_enz"/>
</dbReference>
<dbReference type="Proteomes" id="UP000198725">
    <property type="component" value="Unassembled WGS sequence"/>
</dbReference>
<evidence type="ECO:0000256" key="5">
    <source>
        <dbReference type="PROSITE-ProRule" id="PRU01248"/>
    </source>
</evidence>
<dbReference type="Gene3D" id="1.10.150.130">
    <property type="match status" value="1"/>
</dbReference>
<keyword evidence="9" id="KW-1185">Reference proteome</keyword>
<dbReference type="Gene3D" id="1.10.443.10">
    <property type="entry name" value="Intergrase catalytic core"/>
    <property type="match status" value="1"/>
</dbReference>
<evidence type="ECO:0000259" key="7">
    <source>
        <dbReference type="PROSITE" id="PS51900"/>
    </source>
</evidence>
<sequence length="423" mass="47135">MGKLSDVEIRHWIAAGERFEGKGDGGGLSLRYRQGDAVPRWLFRYRLAGKPRVLHLGSYGTLSLADARKTAKEMRARVALGYDVAGEKQERVQEAAAKIEAAQNAVTVAKLADEYLTERIIGRWKHPNIVRSRIERDIKPAIGHLHLADVKPSHIDALLKGIVKRGAPTMATDVLRWLKRMFDYAIKREMVLSNPAAAFDPSDAGGKEEARDRWLTRAELVRLLAAMKAAKGWTYQNTLTVKLLLMLAVRKAELIEAPIKEFDLEAGVWALPADRTKTGQAVDIPLPRQAVEALRELVRLAGHSAWLLPARKMQTRMVPHIDLNTVGAAIAKNIRPLLGADFPPFVVHDCRRTARTHLEALGVLPHVAERCLNHKLKGVVGIYNRHDYFEERADALQRWADLLEELEAGGAGKVVPIKKRKAG</sequence>
<dbReference type="InterPro" id="IPR038488">
    <property type="entry name" value="Integrase_DNA-bd_sf"/>
</dbReference>
<dbReference type="PANTHER" id="PTHR30629">
    <property type="entry name" value="PROPHAGE INTEGRASE"/>
    <property type="match status" value="1"/>
</dbReference>
<feature type="domain" description="Core-binding (CB)" evidence="7">
    <location>
        <begin position="106"/>
        <end position="186"/>
    </location>
</feature>
<evidence type="ECO:0000256" key="4">
    <source>
        <dbReference type="ARBA" id="ARBA00023172"/>
    </source>
</evidence>
<comment type="similarity">
    <text evidence="1">Belongs to the 'phage' integrase family.</text>
</comment>
<evidence type="ECO:0000256" key="1">
    <source>
        <dbReference type="ARBA" id="ARBA00008857"/>
    </source>
</evidence>
<accession>A0A1I3ZVM9</accession>
<dbReference type="InterPro" id="IPR002104">
    <property type="entry name" value="Integrase_catalytic"/>
</dbReference>
<keyword evidence="2" id="KW-0229">DNA integration</keyword>
<dbReference type="GO" id="GO:0015074">
    <property type="term" value="P:DNA integration"/>
    <property type="evidence" value="ECO:0007669"/>
    <property type="project" value="UniProtKB-KW"/>
</dbReference>
<dbReference type="EMBL" id="FOSR01000003">
    <property type="protein sequence ID" value="SFK47987.1"/>
    <property type="molecule type" value="Genomic_DNA"/>
</dbReference>
<dbReference type="InterPro" id="IPR013762">
    <property type="entry name" value="Integrase-like_cat_sf"/>
</dbReference>
<dbReference type="Pfam" id="PF00589">
    <property type="entry name" value="Phage_integrase"/>
    <property type="match status" value="1"/>
</dbReference>
<gene>
    <name evidence="8" type="ORF">SAMN05192579_103133</name>
</gene>
<evidence type="ECO:0000313" key="9">
    <source>
        <dbReference type="Proteomes" id="UP000198725"/>
    </source>
</evidence>
<dbReference type="InterPro" id="IPR044068">
    <property type="entry name" value="CB"/>
</dbReference>
<name>A0A1I3ZVM9_9GAMM</name>
<keyword evidence="3 5" id="KW-0238">DNA-binding</keyword>
<evidence type="ECO:0000256" key="2">
    <source>
        <dbReference type="ARBA" id="ARBA00022908"/>
    </source>
</evidence>
<dbReference type="SUPFAM" id="SSF56349">
    <property type="entry name" value="DNA breaking-rejoining enzymes"/>
    <property type="match status" value="1"/>
</dbReference>
<protein>
    <submittedName>
        <fullName evidence="8">Site-specific recombinase XerD</fullName>
    </submittedName>
</protein>
<evidence type="ECO:0000313" key="8">
    <source>
        <dbReference type="EMBL" id="SFK47987.1"/>
    </source>
</evidence>
<dbReference type="PANTHER" id="PTHR30629:SF2">
    <property type="entry name" value="PROPHAGE INTEGRASE INTS-RELATED"/>
    <property type="match status" value="1"/>
</dbReference>
<dbReference type="Gene3D" id="3.30.160.390">
    <property type="entry name" value="Integrase, DNA-binding domain"/>
    <property type="match status" value="1"/>
</dbReference>
<dbReference type="InterPro" id="IPR025166">
    <property type="entry name" value="Integrase_DNA_bind_dom"/>
</dbReference>
<dbReference type="PROSITE" id="PS51898">
    <property type="entry name" value="TYR_RECOMBINASE"/>
    <property type="match status" value="1"/>
</dbReference>
<evidence type="ECO:0000259" key="6">
    <source>
        <dbReference type="PROSITE" id="PS51898"/>
    </source>
</evidence>
<dbReference type="InterPro" id="IPR053876">
    <property type="entry name" value="Phage_int_M"/>
</dbReference>